<comment type="caution">
    <text evidence="1">The sequence shown here is derived from an EMBL/GenBank/DDBJ whole genome shotgun (WGS) entry which is preliminary data.</text>
</comment>
<gene>
    <name evidence="1" type="ORF">DFP72DRAFT_790648</name>
</gene>
<reference evidence="1 2" key="1">
    <citation type="submission" date="2020-07" db="EMBL/GenBank/DDBJ databases">
        <title>Comparative genomics of pyrophilous fungi reveals a link between fire events and developmental genes.</title>
        <authorList>
            <consortium name="DOE Joint Genome Institute"/>
            <person name="Steindorff A.S."/>
            <person name="Carver A."/>
            <person name="Calhoun S."/>
            <person name="Stillman K."/>
            <person name="Liu H."/>
            <person name="Lipzen A."/>
            <person name="Pangilinan J."/>
            <person name="Labutti K."/>
            <person name="Bruns T.D."/>
            <person name="Grigoriev I.V."/>
        </authorList>
    </citation>
    <scope>NUCLEOTIDE SEQUENCE [LARGE SCALE GENOMIC DNA]</scope>
    <source>
        <strain evidence="1 2">CBS 144469</strain>
    </source>
</reference>
<protein>
    <submittedName>
        <fullName evidence="1">Uncharacterized protein</fullName>
    </submittedName>
</protein>
<dbReference type="EMBL" id="JACGCI010000014">
    <property type="protein sequence ID" value="KAF6759709.1"/>
    <property type="molecule type" value="Genomic_DNA"/>
</dbReference>
<evidence type="ECO:0000313" key="1">
    <source>
        <dbReference type="EMBL" id="KAF6759709.1"/>
    </source>
</evidence>
<organism evidence="1 2">
    <name type="scientific">Ephemerocybe angulata</name>
    <dbReference type="NCBI Taxonomy" id="980116"/>
    <lineage>
        <taxon>Eukaryota</taxon>
        <taxon>Fungi</taxon>
        <taxon>Dikarya</taxon>
        <taxon>Basidiomycota</taxon>
        <taxon>Agaricomycotina</taxon>
        <taxon>Agaricomycetes</taxon>
        <taxon>Agaricomycetidae</taxon>
        <taxon>Agaricales</taxon>
        <taxon>Agaricineae</taxon>
        <taxon>Psathyrellaceae</taxon>
        <taxon>Ephemerocybe</taxon>
    </lineage>
</organism>
<name>A0A8H6MBD6_9AGAR</name>
<accession>A0A8H6MBD6</accession>
<sequence>KYHLKGLIYYGTGHFTCRIVKNNESWFHDGLVTGRSTINEGLLTDLGDLKVCNGKAIQTAFYVA</sequence>
<dbReference type="Proteomes" id="UP000521943">
    <property type="component" value="Unassembled WGS sequence"/>
</dbReference>
<feature type="non-terminal residue" evidence="1">
    <location>
        <position position="64"/>
    </location>
</feature>
<evidence type="ECO:0000313" key="2">
    <source>
        <dbReference type="Proteomes" id="UP000521943"/>
    </source>
</evidence>
<dbReference type="OrthoDB" id="2629491at2759"/>
<keyword evidence="2" id="KW-1185">Reference proteome</keyword>
<dbReference type="AlphaFoldDB" id="A0A8H6MBD6"/>
<feature type="non-terminal residue" evidence="1">
    <location>
        <position position="1"/>
    </location>
</feature>
<proteinExistence type="predicted"/>